<dbReference type="EMBL" id="CAJJDM010000126">
    <property type="protein sequence ID" value="CAD8104390.1"/>
    <property type="molecule type" value="Genomic_DNA"/>
</dbReference>
<gene>
    <name evidence="3" type="ORF">PPRIM_AZ9-3.1.T1230159</name>
</gene>
<keyword evidence="1" id="KW-0472">Membrane</keyword>
<comment type="caution">
    <text evidence="3">The sequence shown here is derived from an EMBL/GenBank/DDBJ whole genome shotgun (WGS) entry which is preliminary data.</text>
</comment>
<dbReference type="Proteomes" id="UP000688137">
    <property type="component" value="Unassembled WGS sequence"/>
</dbReference>
<proteinExistence type="predicted"/>
<evidence type="ECO:0000313" key="3">
    <source>
        <dbReference type="EMBL" id="CAD8104390.1"/>
    </source>
</evidence>
<name>A0A8S1PLX5_PARPR</name>
<keyword evidence="2" id="KW-0732">Signal</keyword>
<dbReference type="OMA" id="FTQTISM"/>
<evidence type="ECO:0000256" key="2">
    <source>
        <dbReference type="SAM" id="SignalP"/>
    </source>
</evidence>
<feature type="transmembrane region" description="Helical" evidence="1">
    <location>
        <begin position="1346"/>
        <end position="1367"/>
    </location>
</feature>
<feature type="chain" id="PRO_5035943049" description="Transmembrane protein" evidence="2">
    <location>
        <begin position="21"/>
        <end position="1378"/>
    </location>
</feature>
<evidence type="ECO:0000313" key="4">
    <source>
        <dbReference type="Proteomes" id="UP000688137"/>
    </source>
</evidence>
<reference evidence="3" key="1">
    <citation type="submission" date="2021-01" db="EMBL/GenBank/DDBJ databases">
        <authorList>
            <consortium name="Genoscope - CEA"/>
            <person name="William W."/>
        </authorList>
    </citation>
    <scope>NUCLEOTIDE SEQUENCE</scope>
</reference>
<evidence type="ECO:0000256" key="1">
    <source>
        <dbReference type="SAM" id="Phobius"/>
    </source>
</evidence>
<accession>A0A8S1PLX5</accession>
<keyword evidence="1" id="KW-1133">Transmembrane helix</keyword>
<keyword evidence="4" id="KW-1185">Reference proteome</keyword>
<evidence type="ECO:0008006" key="5">
    <source>
        <dbReference type="Google" id="ProtNLM"/>
    </source>
</evidence>
<sequence length="1378" mass="161078">MILIILASFTLLSVCKHCSSFPYDYTKIVAKENEKIVQDLGDYFGKTKYKDVVTLRDENNKLSLLNPIQLINTMEMPPNFNKIISYSVLTSSEFEWLNKYQLLAINKDDDIILIWTEHFVAGTQGRLPNFDSNKIIGNINQVKCQSSVILDAKHLLIDCYQIDTGNLNNQFYLINQDQEEIIKIENTYPLLTDQKRYILSTNNYIYRITTYSTDNPSYIEIFTYDLLSNQIQRIKIIDQELILNYVTFREYSFEIVEVKVGPQDQILILDSIGNLFEMKYLIDKDSWEFSFLVMRLGNSISFDYSFKYKRMAVLQPFKIIYGIFLTEYNSIEDLSQSRIHITKNFLYLVSSTKIISFLLDVFQPVYQTTGDFSYLLTDYTQNDFLAFSNTNIKHYLSGSEYKIQYSNNQPELKGTAILNHNQCQVTIEYQTVARNSKELILISKGNIIETPFLSDTIYLQYTLPNSINKLVDGPTQSLSFQKVDNSNLEQSGNVSYIGMTGDLKTVYENENLSLKNLIFTQTISMINSNDNNYLIITQNQEKLLKIYRCYIYIAQACTQSYETLLTFKITSENTAIQYEDQALKFITLLDKKNLFYYQFFQGEYFNKTITLTDQDPIDEIDNIYTNYKYFIAYSKTKKIIGVYEFKNVIFLYSITLDQMKKFGISDWNPQRLFCNNYKEILFLINGQQQNEVFILTLNLNYFTLDYVMKINESKDIRIITFVERFAILQQYENGIISFDVFNMKEITNIYFEKTPTFYDYKIQDLNSIYWVSSKNLLHFKAQLENKQYLLTYMIEQTDHNSLYTVQVLNETNQYITVDQDRVFQFNQDVIQIYWIQRKPNLVYYVNFKDETFISNVKYQIIYKNGQELQVNQNFRLANTYIELKAYPDKINITTNLSTKVQNNNIQNMGRAWYFGEVSKFELESPDIKGQKIEIIDPIEQLIEYYQNNTISITDLDNNHVFVLKSDSFLIVSKKSNQVVAQKSITQGYDCKNILASFQSKILIMCTQDKQQFINGIQCVEAECKVGDNWLQIDDDIIFGQMDEDNIYIVLKQSILVYSNQILDILHAKNYGLITFEDFEYFQQGLAIKKIQTNLYHIYCTDLNQNFIILEYIIKDEKLVRINKINYNLYDLLNNEFYLLPSAELNLIKVINLQNQGAIFQIDYIIFATVGPHYGIRMEFNCKSDSCTLSSQKIIYILQGYGESKVDSLVLPKVIIKQKYVSIVYQFNNPGHKSYTQAIYEIPEKESTNSAVYFYAAIQDVSYAYYLNFQTELYTFANELYLISNLKQYGQLRLYKVNQSPKLLIDGNISEAKVTISLKNDYVIRNLYLDITASDDPGQSDNNGHTILWVILGIVGGLIVLGVGFWCCKKKKSKNEPLL</sequence>
<keyword evidence="1" id="KW-0812">Transmembrane</keyword>
<feature type="signal peptide" evidence="2">
    <location>
        <begin position="1"/>
        <end position="20"/>
    </location>
</feature>
<organism evidence="3 4">
    <name type="scientific">Paramecium primaurelia</name>
    <dbReference type="NCBI Taxonomy" id="5886"/>
    <lineage>
        <taxon>Eukaryota</taxon>
        <taxon>Sar</taxon>
        <taxon>Alveolata</taxon>
        <taxon>Ciliophora</taxon>
        <taxon>Intramacronucleata</taxon>
        <taxon>Oligohymenophorea</taxon>
        <taxon>Peniculida</taxon>
        <taxon>Parameciidae</taxon>
        <taxon>Paramecium</taxon>
    </lineage>
</organism>
<protein>
    <recommendedName>
        <fullName evidence="5">Transmembrane protein</fullName>
    </recommendedName>
</protein>